<dbReference type="PANTHER" id="PTHR43133">
    <property type="entry name" value="RNA POLYMERASE ECF-TYPE SIGMA FACTO"/>
    <property type="match status" value="1"/>
</dbReference>
<dbReference type="EMBL" id="BOPH01000079">
    <property type="protein sequence ID" value="GIJ70390.1"/>
    <property type="molecule type" value="Genomic_DNA"/>
</dbReference>
<dbReference type="InterPro" id="IPR007627">
    <property type="entry name" value="RNA_pol_sigma70_r2"/>
</dbReference>
<evidence type="ECO:0000256" key="1">
    <source>
        <dbReference type="ARBA" id="ARBA00010641"/>
    </source>
</evidence>
<comment type="caution">
    <text evidence="8">The sequence shown here is derived from an EMBL/GenBank/DDBJ whole genome shotgun (WGS) entry which is preliminary data.</text>
</comment>
<dbReference type="InterPro" id="IPR013324">
    <property type="entry name" value="RNA_pol_sigma_r3/r4-like"/>
</dbReference>
<evidence type="ECO:0000256" key="2">
    <source>
        <dbReference type="ARBA" id="ARBA00023015"/>
    </source>
</evidence>
<dbReference type="Gene3D" id="1.10.1740.10">
    <property type="match status" value="1"/>
</dbReference>
<keyword evidence="4" id="KW-0238">DNA-binding</keyword>
<accession>A0A8J4ECD9</accession>
<dbReference type="GO" id="GO:0016987">
    <property type="term" value="F:sigma factor activity"/>
    <property type="evidence" value="ECO:0007669"/>
    <property type="project" value="UniProtKB-KW"/>
</dbReference>
<evidence type="ECO:0000256" key="5">
    <source>
        <dbReference type="ARBA" id="ARBA00023163"/>
    </source>
</evidence>
<name>A0A8J4ECD9_9ACTN</name>
<dbReference type="InterPro" id="IPR014284">
    <property type="entry name" value="RNA_pol_sigma-70_dom"/>
</dbReference>
<dbReference type="SUPFAM" id="SSF88946">
    <property type="entry name" value="Sigma2 domain of RNA polymerase sigma factors"/>
    <property type="match status" value="1"/>
</dbReference>
<evidence type="ECO:0000313" key="8">
    <source>
        <dbReference type="EMBL" id="GIJ70390.1"/>
    </source>
</evidence>
<dbReference type="SUPFAM" id="SSF88659">
    <property type="entry name" value="Sigma3 and sigma4 domains of RNA polymerase sigma factors"/>
    <property type="match status" value="1"/>
</dbReference>
<feature type="domain" description="RNA polymerase sigma-70 region 2" evidence="6">
    <location>
        <begin position="13"/>
        <end position="75"/>
    </location>
</feature>
<proteinExistence type="inferred from homology"/>
<sequence length="167" mass="19332">MDDSFDDFVVNRGPALLRFAYLLTGDRHRAEDLVQEVLARVHQRWNRIERAENAEFYVRTALARQNISWWRRRSSRSEQPVAEVPETAADGSEHMLAARDEMWALLATLPRKQRAVLVLRFYEDLPDDRIAALLGCSSVTVRVQASRALARLRATLSDRNITTRREQ</sequence>
<dbReference type="NCBIfam" id="TIGR02983">
    <property type="entry name" value="SigE-fam_strep"/>
    <property type="match status" value="1"/>
</dbReference>
<dbReference type="Pfam" id="PF04542">
    <property type="entry name" value="Sigma70_r2"/>
    <property type="match status" value="1"/>
</dbReference>
<dbReference type="InterPro" id="IPR039425">
    <property type="entry name" value="RNA_pol_sigma-70-like"/>
</dbReference>
<dbReference type="NCBIfam" id="TIGR02937">
    <property type="entry name" value="sigma70-ECF"/>
    <property type="match status" value="1"/>
</dbReference>
<dbReference type="GO" id="GO:0006352">
    <property type="term" value="P:DNA-templated transcription initiation"/>
    <property type="evidence" value="ECO:0007669"/>
    <property type="project" value="InterPro"/>
</dbReference>
<comment type="similarity">
    <text evidence="1">Belongs to the sigma-70 factor family. ECF subfamily.</text>
</comment>
<evidence type="ECO:0000259" key="7">
    <source>
        <dbReference type="Pfam" id="PF08281"/>
    </source>
</evidence>
<dbReference type="InterPro" id="IPR013249">
    <property type="entry name" value="RNA_pol_sigma70_r4_t2"/>
</dbReference>
<dbReference type="Proteomes" id="UP000635606">
    <property type="component" value="Unassembled WGS sequence"/>
</dbReference>
<dbReference type="InterPro" id="IPR014325">
    <property type="entry name" value="RNA_pol_sigma-E_actinobac"/>
</dbReference>
<dbReference type="Pfam" id="PF08281">
    <property type="entry name" value="Sigma70_r4_2"/>
    <property type="match status" value="1"/>
</dbReference>
<dbReference type="Gene3D" id="1.10.10.10">
    <property type="entry name" value="Winged helix-like DNA-binding domain superfamily/Winged helix DNA-binding domain"/>
    <property type="match status" value="1"/>
</dbReference>
<evidence type="ECO:0000313" key="9">
    <source>
        <dbReference type="Proteomes" id="UP000635606"/>
    </source>
</evidence>
<protein>
    <submittedName>
        <fullName evidence="8">RNA polymerase</fullName>
    </submittedName>
</protein>
<evidence type="ECO:0000256" key="3">
    <source>
        <dbReference type="ARBA" id="ARBA00023082"/>
    </source>
</evidence>
<evidence type="ECO:0000259" key="6">
    <source>
        <dbReference type="Pfam" id="PF04542"/>
    </source>
</evidence>
<keyword evidence="3" id="KW-0731">Sigma factor</keyword>
<feature type="domain" description="RNA polymerase sigma factor 70 region 4 type 2" evidence="7">
    <location>
        <begin position="100"/>
        <end position="152"/>
    </location>
</feature>
<dbReference type="CDD" id="cd06171">
    <property type="entry name" value="Sigma70_r4"/>
    <property type="match status" value="1"/>
</dbReference>
<gene>
    <name evidence="8" type="ORF">Voc01_053070</name>
</gene>
<keyword evidence="5" id="KW-0804">Transcription</keyword>
<reference evidence="8" key="1">
    <citation type="submission" date="2021-01" db="EMBL/GenBank/DDBJ databases">
        <title>Whole genome shotgun sequence of Virgisporangium ochraceum NBRC 16418.</title>
        <authorList>
            <person name="Komaki H."/>
            <person name="Tamura T."/>
        </authorList>
    </citation>
    <scope>NUCLEOTIDE SEQUENCE</scope>
    <source>
        <strain evidence="8">NBRC 16418</strain>
    </source>
</reference>
<organism evidence="8 9">
    <name type="scientific">Virgisporangium ochraceum</name>
    <dbReference type="NCBI Taxonomy" id="65505"/>
    <lineage>
        <taxon>Bacteria</taxon>
        <taxon>Bacillati</taxon>
        <taxon>Actinomycetota</taxon>
        <taxon>Actinomycetes</taxon>
        <taxon>Micromonosporales</taxon>
        <taxon>Micromonosporaceae</taxon>
        <taxon>Virgisporangium</taxon>
    </lineage>
</organism>
<keyword evidence="9" id="KW-1185">Reference proteome</keyword>
<dbReference type="InterPro" id="IPR013325">
    <property type="entry name" value="RNA_pol_sigma_r2"/>
</dbReference>
<evidence type="ECO:0000256" key="4">
    <source>
        <dbReference type="ARBA" id="ARBA00023125"/>
    </source>
</evidence>
<dbReference type="PANTHER" id="PTHR43133:SF50">
    <property type="entry name" value="ECF RNA POLYMERASE SIGMA FACTOR SIGM"/>
    <property type="match status" value="1"/>
</dbReference>
<dbReference type="RefSeq" id="WP_239160506.1">
    <property type="nucleotide sequence ID" value="NZ_BOPH01000079.1"/>
</dbReference>
<dbReference type="AlphaFoldDB" id="A0A8J4ECD9"/>
<dbReference type="InterPro" id="IPR036388">
    <property type="entry name" value="WH-like_DNA-bd_sf"/>
</dbReference>
<keyword evidence="2" id="KW-0805">Transcription regulation</keyword>
<dbReference type="GO" id="GO:0003677">
    <property type="term" value="F:DNA binding"/>
    <property type="evidence" value="ECO:0007669"/>
    <property type="project" value="UniProtKB-KW"/>
</dbReference>